<protein>
    <submittedName>
        <fullName evidence="2">GNAT family acetyltransferase</fullName>
    </submittedName>
</protein>
<feature type="domain" description="N-acetyltransferase" evidence="1">
    <location>
        <begin position="4"/>
        <end position="151"/>
    </location>
</feature>
<keyword evidence="3" id="KW-1185">Reference proteome</keyword>
<name>A0A0M3DG05_9FIRM</name>
<dbReference type="PATRIC" id="fig|1629550.3.peg.1073"/>
<evidence type="ECO:0000313" key="2">
    <source>
        <dbReference type="EMBL" id="KKY01550.1"/>
    </source>
</evidence>
<gene>
    <name evidence="2" type="ORF">VN21_08170</name>
</gene>
<comment type="caution">
    <text evidence="2">The sequence shown here is derived from an EMBL/GenBank/DDBJ whole genome shotgun (WGS) entry which is preliminary data.</text>
</comment>
<dbReference type="InterPro" id="IPR000182">
    <property type="entry name" value="GNAT_dom"/>
</dbReference>
<proteinExistence type="predicted"/>
<dbReference type="Pfam" id="PF00583">
    <property type="entry name" value="Acetyltransf_1"/>
    <property type="match status" value="1"/>
</dbReference>
<dbReference type="SUPFAM" id="SSF55729">
    <property type="entry name" value="Acyl-CoA N-acyltransferases (Nat)"/>
    <property type="match status" value="1"/>
</dbReference>
<accession>A0A0M3DG05</accession>
<reference evidence="2 3" key="1">
    <citation type="submission" date="2015-04" db="EMBL/GenBank/DDBJ databases">
        <title>Microcin producing Clostridium sp. JC272T.</title>
        <authorList>
            <person name="Jyothsna T."/>
            <person name="Sasikala C."/>
            <person name="Ramana C."/>
        </authorList>
    </citation>
    <scope>NUCLEOTIDE SEQUENCE [LARGE SCALE GENOMIC DNA]</scope>
    <source>
        <strain evidence="2 3">JC272</strain>
    </source>
</reference>
<dbReference type="GO" id="GO:0016747">
    <property type="term" value="F:acyltransferase activity, transferring groups other than amino-acyl groups"/>
    <property type="evidence" value="ECO:0007669"/>
    <property type="project" value="InterPro"/>
</dbReference>
<dbReference type="InterPro" id="IPR016181">
    <property type="entry name" value="Acyl_CoA_acyltransferase"/>
</dbReference>
<sequence length="176" mass="20984">MEFLRIQSENNKYWNEIMEMYNTSFPLFEQRTLEDQILALQDEKYYCMALCESDSLIGLLFYWDLGKFVYIEHFAISSNLRGKSYGSKTIKEFCKINKNVILEIDPPLDDVSIKRLNFYSKLGFKLQEFDHTHPSYRKDTPAHELKIMTYPDDINKSEFNNFSNFLTNIVMKYSEI</sequence>
<evidence type="ECO:0000259" key="1">
    <source>
        <dbReference type="PROSITE" id="PS51186"/>
    </source>
</evidence>
<dbReference type="OrthoDB" id="9127144at2"/>
<dbReference type="EMBL" id="LBBT01000175">
    <property type="protein sequence ID" value="KKY01550.1"/>
    <property type="molecule type" value="Genomic_DNA"/>
</dbReference>
<dbReference type="AlphaFoldDB" id="A0A0M3DG05"/>
<dbReference type="Gene3D" id="3.40.630.30">
    <property type="match status" value="1"/>
</dbReference>
<evidence type="ECO:0000313" key="3">
    <source>
        <dbReference type="Proteomes" id="UP000034407"/>
    </source>
</evidence>
<dbReference type="RefSeq" id="WP_046822810.1">
    <property type="nucleotide sequence ID" value="NZ_JBCLWQ010000002.1"/>
</dbReference>
<keyword evidence="2" id="KW-0808">Transferase</keyword>
<dbReference type="PROSITE" id="PS51186">
    <property type="entry name" value="GNAT"/>
    <property type="match status" value="1"/>
</dbReference>
<dbReference type="Proteomes" id="UP000034407">
    <property type="component" value="Unassembled WGS sequence"/>
</dbReference>
<organism evidence="2 3">
    <name type="scientific">Paraclostridium benzoelyticum</name>
    <dbReference type="NCBI Taxonomy" id="1629550"/>
    <lineage>
        <taxon>Bacteria</taxon>
        <taxon>Bacillati</taxon>
        <taxon>Bacillota</taxon>
        <taxon>Clostridia</taxon>
        <taxon>Peptostreptococcales</taxon>
        <taxon>Peptostreptococcaceae</taxon>
        <taxon>Paraclostridium</taxon>
    </lineage>
</organism>